<accession>A0A2Z7BUU9</accession>
<gene>
    <name evidence="1" type="ORF">F511_40269</name>
</gene>
<dbReference type="EMBL" id="KV002052">
    <property type="protein sequence ID" value="KZV38174.1"/>
    <property type="molecule type" value="Genomic_DNA"/>
</dbReference>
<dbReference type="Proteomes" id="UP000250235">
    <property type="component" value="Unassembled WGS sequence"/>
</dbReference>
<dbReference type="AlphaFoldDB" id="A0A2Z7BUU9"/>
<name>A0A2Z7BUU9_9LAMI</name>
<evidence type="ECO:0000313" key="2">
    <source>
        <dbReference type="Proteomes" id="UP000250235"/>
    </source>
</evidence>
<reference evidence="1 2" key="1">
    <citation type="journal article" date="2015" name="Proc. Natl. Acad. Sci. U.S.A.">
        <title>The resurrection genome of Boea hygrometrica: A blueprint for survival of dehydration.</title>
        <authorList>
            <person name="Xiao L."/>
            <person name="Yang G."/>
            <person name="Zhang L."/>
            <person name="Yang X."/>
            <person name="Zhao S."/>
            <person name="Ji Z."/>
            <person name="Zhou Q."/>
            <person name="Hu M."/>
            <person name="Wang Y."/>
            <person name="Chen M."/>
            <person name="Xu Y."/>
            <person name="Jin H."/>
            <person name="Xiao X."/>
            <person name="Hu G."/>
            <person name="Bao F."/>
            <person name="Hu Y."/>
            <person name="Wan P."/>
            <person name="Li L."/>
            <person name="Deng X."/>
            <person name="Kuang T."/>
            <person name="Xiang C."/>
            <person name="Zhu J.K."/>
            <person name="Oliver M.J."/>
            <person name="He Y."/>
        </authorList>
    </citation>
    <scope>NUCLEOTIDE SEQUENCE [LARGE SCALE GENOMIC DNA]</scope>
    <source>
        <strain evidence="2">cv. XS01</strain>
    </source>
</reference>
<keyword evidence="2" id="KW-1185">Reference proteome</keyword>
<sequence length="58" mass="6523">MYPAKPLRCLSQPCTRVKREYASTSIPMSELFARFLIAFALGDVGMRQISRTRSVSLA</sequence>
<organism evidence="1 2">
    <name type="scientific">Dorcoceras hygrometricum</name>
    <dbReference type="NCBI Taxonomy" id="472368"/>
    <lineage>
        <taxon>Eukaryota</taxon>
        <taxon>Viridiplantae</taxon>
        <taxon>Streptophyta</taxon>
        <taxon>Embryophyta</taxon>
        <taxon>Tracheophyta</taxon>
        <taxon>Spermatophyta</taxon>
        <taxon>Magnoliopsida</taxon>
        <taxon>eudicotyledons</taxon>
        <taxon>Gunneridae</taxon>
        <taxon>Pentapetalae</taxon>
        <taxon>asterids</taxon>
        <taxon>lamiids</taxon>
        <taxon>Lamiales</taxon>
        <taxon>Gesneriaceae</taxon>
        <taxon>Didymocarpoideae</taxon>
        <taxon>Trichosporeae</taxon>
        <taxon>Loxocarpinae</taxon>
        <taxon>Dorcoceras</taxon>
    </lineage>
</organism>
<proteinExistence type="predicted"/>
<evidence type="ECO:0000313" key="1">
    <source>
        <dbReference type="EMBL" id="KZV38174.1"/>
    </source>
</evidence>
<protein>
    <submittedName>
        <fullName evidence="1">Uncharacterized protein</fullName>
    </submittedName>
</protein>